<organism evidence="10 11">
    <name type="scientific">Escallonia rubra</name>
    <dbReference type="NCBI Taxonomy" id="112253"/>
    <lineage>
        <taxon>Eukaryota</taxon>
        <taxon>Viridiplantae</taxon>
        <taxon>Streptophyta</taxon>
        <taxon>Embryophyta</taxon>
        <taxon>Tracheophyta</taxon>
        <taxon>Spermatophyta</taxon>
        <taxon>Magnoliopsida</taxon>
        <taxon>eudicotyledons</taxon>
        <taxon>Gunneridae</taxon>
        <taxon>Pentapetalae</taxon>
        <taxon>asterids</taxon>
        <taxon>campanulids</taxon>
        <taxon>Escalloniales</taxon>
        <taxon>Escalloniaceae</taxon>
        <taxon>Escallonia</taxon>
    </lineage>
</organism>
<protein>
    <recommendedName>
        <fullName evidence="3">glucan endo-1,3-beta-D-glucosidase</fullName>
        <ecNumber evidence="3">3.2.1.39</ecNumber>
    </recommendedName>
</protein>
<name>A0AA88R3Z3_9ASTE</name>
<dbReference type="GO" id="GO:0042973">
    <property type="term" value="F:glucan endo-1,3-beta-D-glucosidase activity"/>
    <property type="evidence" value="ECO:0007669"/>
    <property type="project" value="UniProtKB-EC"/>
</dbReference>
<evidence type="ECO:0000256" key="6">
    <source>
        <dbReference type="ARBA" id="ARBA00023295"/>
    </source>
</evidence>
<dbReference type="GO" id="GO:0071555">
    <property type="term" value="P:cell wall organization"/>
    <property type="evidence" value="ECO:0007669"/>
    <property type="project" value="UniProtKB-KW"/>
</dbReference>
<evidence type="ECO:0000256" key="7">
    <source>
        <dbReference type="ARBA" id="ARBA00023316"/>
    </source>
</evidence>
<keyword evidence="5" id="KW-0119">Carbohydrate metabolism</keyword>
<keyword evidence="7" id="KW-0961">Cell wall biogenesis/degradation</keyword>
<evidence type="ECO:0000256" key="5">
    <source>
        <dbReference type="ARBA" id="ARBA00023277"/>
    </source>
</evidence>
<evidence type="ECO:0000256" key="1">
    <source>
        <dbReference type="ARBA" id="ARBA00000382"/>
    </source>
</evidence>
<dbReference type="InterPro" id="IPR005200">
    <property type="entry name" value="Endo-beta-glucanase"/>
</dbReference>
<keyword evidence="11" id="KW-1185">Reference proteome</keyword>
<dbReference type="AlphaFoldDB" id="A0AA88R3Z3"/>
<sequence length="189" mass="21295">MTQGYKWSMAMETPMGSIGHEGRADIAVNDTITILPRAARLALIAEEVYCSEVILVIYKFLKDSIEPWLDGTFGSNGFLYDKKWGGIVSKQGAVDSGADFGFGVYNDHHYHLGYFLYAISMLIKIDPTWGKKYKPQAYSFMADFMNLGRGGKSVYPRLSGYYQKEFDNTMVSSFLFDVTGKFGKHELIL</sequence>
<dbReference type="InterPro" id="IPR040720">
    <property type="entry name" value="GH81_C"/>
</dbReference>
<evidence type="ECO:0000313" key="11">
    <source>
        <dbReference type="Proteomes" id="UP001187471"/>
    </source>
</evidence>
<dbReference type="PANTHER" id="PTHR31983:SF0">
    <property type="entry name" value="GLUCAN ENDO-1,3-BETA-D-GLUCOSIDASE 2"/>
    <property type="match status" value="1"/>
</dbReference>
<keyword evidence="6" id="KW-0326">Glycosidase</keyword>
<evidence type="ECO:0000256" key="8">
    <source>
        <dbReference type="ARBA" id="ARBA00023326"/>
    </source>
</evidence>
<reference evidence="10" key="1">
    <citation type="submission" date="2022-12" db="EMBL/GenBank/DDBJ databases">
        <title>Draft genome assemblies for two species of Escallonia (Escalloniales).</title>
        <authorList>
            <person name="Chanderbali A."/>
            <person name="Dervinis C."/>
            <person name="Anghel I."/>
            <person name="Soltis D."/>
            <person name="Soltis P."/>
            <person name="Zapata F."/>
        </authorList>
    </citation>
    <scope>NUCLEOTIDE SEQUENCE</scope>
    <source>
        <strain evidence="10">UCBG92.1500</strain>
        <tissue evidence="10">Leaf</tissue>
    </source>
</reference>
<comment type="similarity">
    <text evidence="2">Belongs to the glycosyl hydrolase 81 family.</text>
</comment>
<gene>
    <name evidence="10" type="ORF">RJ640_013033</name>
</gene>
<accession>A0AA88R3Z3</accession>
<evidence type="ECO:0000259" key="9">
    <source>
        <dbReference type="Pfam" id="PF17652"/>
    </source>
</evidence>
<dbReference type="EC" id="3.2.1.39" evidence="3"/>
<feature type="domain" description="Glycosyl hydrolase family 81 C-terminal" evidence="9">
    <location>
        <begin position="35"/>
        <end position="157"/>
    </location>
</feature>
<keyword evidence="4" id="KW-0378">Hydrolase</keyword>
<dbReference type="PANTHER" id="PTHR31983">
    <property type="entry name" value="ENDO-1,3(4)-BETA-GLUCANASE 1"/>
    <property type="match status" value="1"/>
</dbReference>
<comment type="catalytic activity">
    <reaction evidence="1">
        <text>Hydrolysis of (1-&gt;3)-beta-D-glucosidic linkages in (1-&gt;3)-beta-D-glucans.</text>
        <dbReference type="EC" id="3.2.1.39"/>
    </reaction>
</comment>
<dbReference type="PROSITE" id="PS52008">
    <property type="entry name" value="GH81"/>
    <property type="match status" value="1"/>
</dbReference>
<evidence type="ECO:0000313" key="10">
    <source>
        <dbReference type="EMBL" id="KAK2978758.1"/>
    </source>
</evidence>
<evidence type="ECO:0000256" key="3">
    <source>
        <dbReference type="ARBA" id="ARBA00012780"/>
    </source>
</evidence>
<keyword evidence="8" id="KW-0624">Polysaccharide degradation</keyword>
<evidence type="ECO:0000256" key="2">
    <source>
        <dbReference type="ARBA" id="ARBA00010730"/>
    </source>
</evidence>
<proteinExistence type="inferred from homology"/>
<dbReference type="Proteomes" id="UP001187471">
    <property type="component" value="Unassembled WGS sequence"/>
</dbReference>
<dbReference type="GO" id="GO:0052861">
    <property type="term" value="F:endo-1,3(4)-beta-glucanase activity"/>
    <property type="evidence" value="ECO:0007669"/>
    <property type="project" value="InterPro"/>
</dbReference>
<evidence type="ECO:0000256" key="4">
    <source>
        <dbReference type="ARBA" id="ARBA00022801"/>
    </source>
</evidence>
<comment type="caution">
    <text evidence="10">The sequence shown here is derived from an EMBL/GenBank/DDBJ whole genome shotgun (WGS) entry which is preliminary data.</text>
</comment>
<dbReference type="EMBL" id="JAVXUO010001834">
    <property type="protein sequence ID" value="KAK2978758.1"/>
    <property type="molecule type" value="Genomic_DNA"/>
</dbReference>
<dbReference type="GO" id="GO:0000272">
    <property type="term" value="P:polysaccharide catabolic process"/>
    <property type="evidence" value="ECO:0007669"/>
    <property type="project" value="UniProtKB-KW"/>
</dbReference>
<dbReference type="Pfam" id="PF17652">
    <property type="entry name" value="Glyco_hydro81C"/>
    <property type="match status" value="1"/>
</dbReference>